<evidence type="ECO:0000313" key="9">
    <source>
        <dbReference type="EMBL" id="HJB27886.1"/>
    </source>
</evidence>
<gene>
    <name evidence="9" type="ORF">IAA06_03725</name>
</gene>
<dbReference type="Gene3D" id="3.90.550.10">
    <property type="entry name" value="Spore Coat Polysaccharide Biosynthesis Protein SpsA, Chain A"/>
    <property type="match status" value="1"/>
</dbReference>
<dbReference type="CDD" id="cd04187">
    <property type="entry name" value="DPM1_like_bac"/>
    <property type="match status" value="1"/>
</dbReference>
<comment type="subcellular location">
    <subcellularLocation>
        <location evidence="1">Membrane</location>
        <topology evidence="1">Multi-pass membrane protein</topology>
    </subcellularLocation>
</comment>
<feature type="transmembrane region" description="Helical" evidence="7">
    <location>
        <begin position="237"/>
        <end position="263"/>
    </location>
</feature>
<dbReference type="PANTHER" id="PTHR48090:SF1">
    <property type="entry name" value="PROPHAGE BACTOPRENOL GLUCOSYL TRANSFERASE HOMOLOG"/>
    <property type="match status" value="1"/>
</dbReference>
<dbReference type="GO" id="GO:0005886">
    <property type="term" value="C:plasma membrane"/>
    <property type="evidence" value="ECO:0007669"/>
    <property type="project" value="TreeGrafter"/>
</dbReference>
<keyword evidence="4 7" id="KW-0812">Transmembrane</keyword>
<evidence type="ECO:0000256" key="4">
    <source>
        <dbReference type="ARBA" id="ARBA00022692"/>
    </source>
</evidence>
<reference evidence="9" key="1">
    <citation type="journal article" date="2021" name="PeerJ">
        <title>Extensive microbial diversity within the chicken gut microbiome revealed by metagenomics and culture.</title>
        <authorList>
            <person name="Gilroy R."/>
            <person name="Ravi A."/>
            <person name="Getino M."/>
            <person name="Pursley I."/>
            <person name="Horton D.L."/>
            <person name="Alikhan N.F."/>
            <person name="Baker D."/>
            <person name="Gharbi K."/>
            <person name="Hall N."/>
            <person name="Watson M."/>
            <person name="Adriaenssens E.M."/>
            <person name="Foster-Nyarko E."/>
            <person name="Jarju S."/>
            <person name="Secka A."/>
            <person name="Antonio M."/>
            <person name="Oren A."/>
            <person name="Chaudhuri R.R."/>
            <person name="La Ragione R."/>
            <person name="Hildebrand F."/>
            <person name="Pallen M.J."/>
        </authorList>
    </citation>
    <scope>NUCLEOTIDE SEQUENCE</scope>
    <source>
        <strain evidence="9">ChiSjej1B19-5720</strain>
    </source>
</reference>
<keyword evidence="3" id="KW-0808">Transferase</keyword>
<evidence type="ECO:0000313" key="10">
    <source>
        <dbReference type="Proteomes" id="UP000823842"/>
    </source>
</evidence>
<evidence type="ECO:0000256" key="2">
    <source>
        <dbReference type="ARBA" id="ARBA00022676"/>
    </source>
</evidence>
<evidence type="ECO:0000256" key="5">
    <source>
        <dbReference type="ARBA" id="ARBA00022989"/>
    </source>
</evidence>
<keyword evidence="5 7" id="KW-1133">Transmembrane helix</keyword>
<reference evidence="9" key="2">
    <citation type="submission" date="2021-04" db="EMBL/GenBank/DDBJ databases">
        <authorList>
            <person name="Gilroy R."/>
        </authorList>
    </citation>
    <scope>NUCLEOTIDE SEQUENCE</scope>
    <source>
        <strain evidence="9">ChiSjej1B19-5720</strain>
    </source>
</reference>
<dbReference type="EMBL" id="DWYZ01000077">
    <property type="protein sequence ID" value="HJB27886.1"/>
    <property type="molecule type" value="Genomic_DNA"/>
</dbReference>
<dbReference type="AlphaFoldDB" id="A0A9D2RVP4"/>
<dbReference type="Proteomes" id="UP000823842">
    <property type="component" value="Unassembled WGS sequence"/>
</dbReference>
<proteinExistence type="predicted"/>
<dbReference type="InterPro" id="IPR029044">
    <property type="entry name" value="Nucleotide-diphossugar_trans"/>
</dbReference>
<evidence type="ECO:0000259" key="8">
    <source>
        <dbReference type="Pfam" id="PF00535"/>
    </source>
</evidence>
<dbReference type="GO" id="GO:0016757">
    <property type="term" value="F:glycosyltransferase activity"/>
    <property type="evidence" value="ECO:0007669"/>
    <property type="project" value="UniProtKB-KW"/>
</dbReference>
<dbReference type="InterPro" id="IPR050256">
    <property type="entry name" value="Glycosyltransferase_2"/>
</dbReference>
<dbReference type="PANTHER" id="PTHR48090">
    <property type="entry name" value="UNDECAPRENYL-PHOSPHATE 4-DEOXY-4-FORMAMIDO-L-ARABINOSE TRANSFERASE-RELATED"/>
    <property type="match status" value="1"/>
</dbReference>
<sequence length="327" mass="36772">MKPVLYFVIPCYNEEETLPVTFPVFLKKLMQLEQGGKIHRNSRILFVDDGSTDKTWNLIQEYTKREACVAGLLQSRNRGQQSSILAGLMEALKYADLAVTMDCDGQDDIEAVDRMLKEYEKGVDIVYGVRSDRGPDRFGKKAGAKLFYSVMHWMGAETIAQHGEFRLVSARVLKALSDFKEVNLFLRGIFPLVGFKSTSIYYERKERAAGKTHYTLKKMLRLAADGITGFTIRPIRIITFLGIGISVFGFLSVIWAVLMYFLGRTVDGWASMMCITAFLGGIQLLSLGIIGEYIGKIYLEAKGRPRYIIAEKAGEEHLKKKGTDKSG</sequence>
<evidence type="ECO:0000256" key="7">
    <source>
        <dbReference type="SAM" id="Phobius"/>
    </source>
</evidence>
<protein>
    <submittedName>
        <fullName evidence="9">Glycosyltransferase family 2 protein</fullName>
    </submittedName>
</protein>
<evidence type="ECO:0000256" key="1">
    <source>
        <dbReference type="ARBA" id="ARBA00004141"/>
    </source>
</evidence>
<accession>A0A9D2RVP4</accession>
<name>A0A9D2RVP4_9FIRM</name>
<keyword evidence="2" id="KW-0328">Glycosyltransferase</keyword>
<dbReference type="InterPro" id="IPR001173">
    <property type="entry name" value="Glyco_trans_2-like"/>
</dbReference>
<feature type="domain" description="Glycosyltransferase 2-like" evidence="8">
    <location>
        <begin position="7"/>
        <end position="173"/>
    </location>
</feature>
<evidence type="ECO:0000256" key="3">
    <source>
        <dbReference type="ARBA" id="ARBA00022679"/>
    </source>
</evidence>
<keyword evidence="6 7" id="KW-0472">Membrane</keyword>
<comment type="caution">
    <text evidence="9">The sequence shown here is derived from an EMBL/GenBank/DDBJ whole genome shotgun (WGS) entry which is preliminary data.</text>
</comment>
<organism evidence="9 10">
    <name type="scientific">Candidatus Blautia faecavium</name>
    <dbReference type="NCBI Taxonomy" id="2838487"/>
    <lineage>
        <taxon>Bacteria</taxon>
        <taxon>Bacillati</taxon>
        <taxon>Bacillota</taxon>
        <taxon>Clostridia</taxon>
        <taxon>Lachnospirales</taxon>
        <taxon>Lachnospiraceae</taxon>
        <taxon>Blautia</taxon>
    </lineage>
</organism>
<feature type="transmembrane region" description="Helical" evidence="7">
    <location>
        <begin position="269"/>
        <end position="294"/>
    </location>
</feature>
<evidence type="ECO:0000256" key="6">
    <source>
        <dbReference type="ARBA" id="ARBA00023136"/>
    </source>
</evidence>
<dbReference type="Pfam" id="PF00535">
    <property type="entry name" value="Glycos_transf_2"/>
    <property type="match status" value="1"/>
</dbReference>
<dbReference type="SUPFAM" id="SSF53448">
    <property type="entry name" value="Nucleotide-diphospho-sugar transferases"/>
    <property type="match status" value="1"/>
</dbReference>